<proteinExistence type="predicted"/>
<keyword evidence="1" id="KW-0812">Transmembrane</keyword>
<evidence type="ECO:0000313" key="3">
    <source>
        <dbReference type="Proteomes" id="UP000183983"/>
    </source>
</evidence>
<feature type="transmembrane region" description="Helical" evidence="1">
    <location>
        <begin position="6"/>
        <end position="27"/>
    </location>
</feature>
<organism evidence="2 3">
    <name type="scientific">Pseudomonas asturiensis</name>
    <dbReference type="NCBI Taxonomy" id="1190415"/>
    <lineage>
        <taxon>Bacteria</taxon>
        <taxon>Pseudomonadati</taxon>
        <taxon>Pseudomonadota</taxon>
        <taxon>Gammaproteobacteria</taxon>
        <taxon>Pseudomonadales</taxon>
        <taxon>Pseudomonadaceae</taxon>
        <taxon>Pseudomonas</taxon>
    </lineage>
</organism>
<keyword evidence="1" id="KW-1133">Transmembrane helix</keyword>
<dbReference type="AlphaFoldDB" id="A0A1M7PAV6"/>
<dbReference type="STRING" id="1190415.SAMN05216593_1097"/>
<dbReference type="EMBL" id="FRDA01000009">
    <property type="protein sequence ID" value="SHN13426.1"/>
    <property type="molecule type" value="Genomic_DNA"/>
</dbReference>
<reference evidence="2 3" key="1">
    <citation type="submission" date="2016-11" db="EMBL/GenBank/DDBJ databases">
        <authorList>
            <person name="Jaros S."/>
            <person name="Januszkiewicz K."/>
            <person name="Wedrychowicz H."/>
        </authorList>
    </citation>
    <scope>NUCLEOTIDE SEQUENCE [LARGE SCALE GENOMIC DNA]</scope>
    <source>
        <strain evidence="2 3">LMG 26898</strain>
    </source>
</reference>
<gene>
    <name evidence="2" type="ORF">SAMN05216593_1097</name>
</gene>
<dbReference type="RefSeq" id="WP_175561758.1">
    <property type="nucleotide sequence ID" value="NZ_FRDA01000009.1"/>
</dbReference>
<evidence type="ECO:0000256" key="1">
    <source>
        <dbReference type="SAM" id="Phobius"/>
    </source>
</evidence>
<keyword evidence="1" id="KW-0472">Membrane</keyword>
<evidence type="ECO:0000313" key="2">
    <source>
        <dbReference type="EMBL" id="SHN13426.1"/>
    </source>
</evidence>
<dbReference type="Proteomes" id="UP000183983">
    <property type="component" value="Unassembled WGS sequence"/>
</dbReference>
<sequence>MDITPLIAQVRGTLLLFIPLMQRIGLLKSRSADRTIRYTAPFKLANREPDCRIA</sequence>
<protein>
    <submittedName>
        <fullName evidence="2">Uncharacterized protein</fullName>
    </submittedName>
</protein>
<name>A0A1M7PAV6_9PSED</name>
<accession>A0A1M7PAV6</accession>